<feature type="region of interest" description="Disordered" evidence="6">
    <location>
        <begin position="1"/>
        <end position="148"/>
    </location>
</feature>
<dbReference type="InterPro" id="IPR007219">
    <property type="entry name" value="XnlR_reg_dom"/>
</dbReference>
<sequence length="923" mass="101556">MSNYDPVSKIEMSSGKRPEDSQPSPRETLPSLSSLFGPVSHIRPLYSPLSDRPGTYASASPLDRPYGVNTAHDRPYASSSYFPLTGSLALSQPRSVHDPGFEERAAVPPTSRPSGEVSPSRPREGDHDRGPGSSSALGSGSSAGRWPVYQESGSSEYTLGSRDGHFYRPAEERHLRVLGQKHEDDGSMTYGEQRGPSGGGGGNPPGSTTPTSTVTSEGIPAKDGLGPKIWTGTHFLPRFVKAAEVPGEGMCYFYDDGTHCKTVIDGEAVNALWGVTKAGKPRKRLAIACVTCREKKIKCDPDYPRCVQCEKFGRVCKFKNAPRGGHNTSPSTPPAETDEHRRIASATSRHIAEQQRPSSNSSESVSPRTILRPPSPSRSYPPPKRLRLGYERFPPTAGQPTSVPSTPDVAVSRPSWQQSELPRISEDVLCRAWQTDPYVSDPQSVISTIASYFVHADAAALRFLPQREFQSWVQSAHRKSPEDLMLIYSILAFGNTLSGGPKSIAYEYSQVARYAADHSSLSLQLVQTRVVLALLYLSVARHLDANDMMSGAVSAALCLRLNHEMDNAAPDVGLTTFPFNMSRTGYMDCRRRTFWACFILERVNGMFPLRLTAIHPEDVFIRLPGDVRSFEEQTEVATPIFEPHLSVSQYPQTGSGIMAYLIQAVTIWGDVMSNAYRMSYRDRTFDYFKFHHHSSVSRLEDWRASLPPQFQFSATTLDLTVREDKGTLILMHLVYHLASVKLHRHAHPRILTNELRQQYSSVAREHASALLNIACVVVKDGGLGRYSMPPPFCGQAIVEAVDVLSAEGALADLPSLVDGLAQARSLLEVLSAAWEDARQLTTVLDYRLDMLAALRDRSATDMADVTAAQISIPGVRVFAHKEERDRSGPKSLSWQIPNAIETRFPREMDCVYASITPLLAPAA</sequence>
<feature type="compositionally biased region" description="Pro residues" evidence="6">
    <location>
        <begin position="373"/>
        <end position="383"/>
    </location>
</feature>
<dbReference type="Proteomes" id="UP001586593">
    <property type="component" value="Unassembled WGS sequence"/>
</dbReference>
<dbReference type="PANTHER" id="PTHR47338:SF11">
    <property type="entry name" value="ZN(II)2CYS6 TRANSCRIPTION FACTOR (EUROFUNG)"/>
    <property type="match status" value="1"/>
</dbReference>
<gene>
    <name evidence="8" type="ORF">VTK73DRAFT_222</name>
</gene>
<dbReference type="Gene3D" id="4.10.240.10">
    <property type="entry name" value="Zn(2)-C6 fungal-type DNA-binding domain"/>
    <property type="match status" value="1"/>
</dbReference>
<keyword evidence="9" id="KW-1185">Reference proteome</keyword>
<keyword evidence="4" id="KW-0804">Transcription</keyword>
<feature type="compositionally biased region" description="Polar residues" evidence="6">
    <location>
        <begin position="77"/>
        <end position="94"/>
    </location>
</feature>
<keyword evidence="5" id="KW-0539">Nucleus</keyword>
<feature type="compositionally biased region" description="Polar residues" evidence="6">
    <location>
        <begin position="21"/>
        <end position="34"/>
    </location>
</feature>
<dbReference type="SUPFAM" id="SSF57701">
    <property type="entry name" value="Zn2/Cys6 DNA-binding domain"/>
    <property type="match status" value="1"/>
</dbReference>
<dbReference type="PROSITE" id="PS00463">
    <property type="entry name" value="ZN2_CY6_FUNGAL_1"/>
    <property type="match status" value="1"/>
</dbReference>
<dbReference type="InterPro" id="IPR001138">
    <property type="entry name" value="Zn2Cys6_DnaBD"/>
</dbReference>
<reference evidence="8 9" key="1">
    <citation type="journal article" date="2024" name="Commun. Biol.">
        <title>Comparative genomic analysis of thermophilic fungi reveals convergent evolutionary adaptations and gene losses.</title>
        <authorList>
            <person name="Steindorff A.S."/>
            <person name="Aguilar-Pontes M.V."/>
            <person name="Robinson A.J."/>
            <person name="Andreopoulos B."/>
            <person name="LaButti K."/>
            <person name="Kuo A."/>
            <person name="Mondo S."/>
            <person name="Riley R."/>
            <person name="Otillar R."/>
            <person name="Haridas S."/>
            <person name="Lipzen A."/>
            <person name="Grimwood J."/>
            <person name="Schmutz J."/>
            <person name="Clum A."/>
            <person name="Reid I.D."/>
            <person name="Moisan M.C."/>
            <person name="Butler G."/>
            <person name="Nguyen T.T.M."/>
            <person name="Dewar K."/>
            <person name="Conant G."/>
            <person name="Drula E."/>
            <person name="Henrissat B."/>
            <person name="Hansel C."/>
            <person name="Singer S."/>
            <person name="Hutchinson M.I."/>
            <person name="de Vries R.P."/>
            <person name="Natvig D.O."/>
            <person name="Powell A.J."/>
            <person name="Tsang A."/>
            <person name="Grigoriev I.V."/>
        </authorList>
    </citation>
    <scope>NUCLEOTIDE SEQUENCE [LARGE SCALE GENOMIC DNA]</scope>
    <source>
        <strain evidence="8 9">ATCC 24622</strain>
    </source>
</reference>
<dbReference type="PROSITE" id="PS50048">
    <property type="entry name" value="ZN2_CY6_FUNGAL_2"/>
    <property type="match status" value="1"/>
</dbReference>
<feature type="domain" description="Zn(2)-C6 fungal-type" evidence="7">
    <location>
        <begin position="288"/>
        <end position="318"/>
    </location>
</feature>
<dbReference type="InterPro" id="IPR050815">
    <property type="entry name" value="TF_fung"/>
</dbReference>
<keyword evidence="2" id="KW-0479">Metal-binding</keyword>
<evidence type="ECO:0000256" key="6">
    <source>
        <dbReference type="SAM" id="MobiDB-lite"/>
    </source>
</evidence>
<organism evidence="8 9">
    <name type="scientific">Phialemonium thermophilum</name>
    <dbReference type="NCBI Taxonomy" id="223376"/>
    <lineage>
        <taxon>Eukaryota</taxon>
        <taxon>Fungi</taxon>
        <taxon>Dikarya</taxon>
        <taxon>Ascomycota</taxon>
        <taxon>Pezizomycotina</taxon>
        <taxon>Sordariomycetes</taxon>
        <taxon>Sordariomycetidae</taxon>
        <taxon>Cephalothecales</taxon>
        <taxon>Cephalothecaceae</taxon>
        <taxon>Phialemonium</taxon>
    </lineage>
</organism>
<feature type="region of interest" description="Disordered" evidence="6">
    <location>
        <begin position="181"/>
        <end position="225"/>
    </location>
</feature>
<feature type="region of interest" description="Disordered" evidence="6">
    <location>
        <begin position="320"/>
        <end position="417"/>
    </location>
</feature>
<feature type="compositionally biased region" description="Basic and acidic residues" evidence="6">
    <location>
        <begin position="95"/>
        <end position="105"/>
    </location>
</feature>
<evidence type="ECO:0000256" key="3">
    <source>
        <dbReference type="ARBA" id="ARBA00023015"/>
    </source>
</evidence>
<feature type="compositionally biased region" description="Low complexity" evidence="6">
    <location>
        <begin position="205"/>
        <end position="218"/>
    </location>
</feature>
<evidence type="ECO:0000256" key="2">
    <source>
        <dbReference type="ARBA" id="ARBA00022723"/>
    </source>
</evidence>
<feature type="compositionally biased region" description="Basic and acidic residues" evidence="6">
    <location>
        <begin position="121"/>
        <end position="130"/>
    </location>
</feature>
<dbReference type="Pfam" id="PF00172">
    <property type="entry name" value="Zn_clus"/>
    <property type="match status" value="1"/>
</dbReference>
<dbReference type="PANTHER" id="PTHR47338">
    <property type="entry name" value="ZN(II)2CYS6 TRANSCRIPTION FACTOR (EUROFUNG)-RELATED"/>
    <property type="match status" value="1"/>
</dbReference>
<evidence type="ECO:0000256" key="1">
    <source>
        <dbReference type="ARBA" id="ARBA00004123"/>
    </source>
</evidence>
<dbReference type="Pfam" id="PF04082">
    <property type="entry name" value="Fungal_trans"/>
    <property type="match status" value="1"/>
</dbReference>
<dbReference type="SMART" id="SM00066">
    <property type="entry name" value="GAL4"/>
    <property type="match status" value="1"/>
</dbReference>
<dbReference type="InterPro" id="IPR036864">
    <property type="entry name" value="Zn2-C6_fun-type_DNA-bd_sf"/>
</dbReference>
<dbReference type="CDD" id="cd12148">
    <property type="entry name" value="fungal_TF_MHR"/>
    <property type="match status" value="1"/>
</dbReference>
<name>A0ABR3XG44_9PEZI</name>
<comment type="caution">
    <text evidence="8">The sequence shown here is derived from an EMBL/GenBank/DDBJ whole genome shotgun (WGS) entry which is preliminary data.</text>
</comment>
<keyword evidence="3" id="KW-0805">Transcription regulation</keyword>
<proteinExistence type="predicted"/>
<dbReference type="CDD" id="cd00067">
    <property type="entry name" value="GAL4"/>
    <property type="match status" value="1"/>
</dbReference>
<protein>
    <recommendedName>
        <fullName evidence="7">Zn(2)-C6 fungal-type domain-containing protein</fullName>
    </recommendedName>
</protein>
<evidence type="ECO:0000259" key="7">
    <source>
        <dbReference type="PROSITE" id="PS50048"/>
    </source>
</evidence>
<accession>A0ABR3XG44</accession>
<comment type="subcellular location">
    <subcellularLocation>
        <location evidence="1">Nucleus</location>
    </subcellularLocation>
</comment>
<evidence type="ECO:0000313" key="9">
    <source>
        <dbReference type="Proteomes" id="UP001586593"/>
    </source>
</evidence>
<evidence type="ECO:0000313" key="8">
    <source>
        <dbReference type="EMBL" id="KAL1874745.1"/>
    </source>
</evidence>
<feature type="compositionally biased region" description="Low complexity" evidence="6">
    <location>
        <begin position="131"/>
        <end position="144"/>
    </location>
</feature>
<evidence type="ECO:0000256" key="5">
    <source>
        <dbReference type="ARBA" id="ARBA00023242"/>
    </source>
</evidence>
<dbReference type="EMBL" id="JAZHXJ010000102">
    <property type="protein sequence ID" value="KAL1874745.1"/>
    <property type="molecule type" value="Genomic_DNA"/>
</dbReference>
<evidence type="ECO:0000256" key="4">
    <source>
        <dbReference type="ARBA" id="ARBA00023163"/>
    </source>
</evidence>